<keyword evidence="4" id="KW-0762">Sugar transport</keyword>
<dbReference type="GO" id="GO:0005886">
    <property type="term" value="C:plasma membrane"/>
    <property type="evidence" value="ECO:0007669"/>
    <property type="project" value="UniProtKB-SubCell"/>
</dbReference>
<dbReference type="AlphaFoldDB" id="A0A1M5BMX5"/>
<dbReference type="Proteomes" id="UP000184245">
    <property type="component" value="Unassembled WGS sequence"/>
</dbReference>
<evidence type="ECO:0000256" key="6">
    <source>
        <dbReference type="ARBA" id="ARBA00022741"/>
    </source>
</evidence>
<dbReference type="GO" id="GO:0005524">
    <property type="term" value="F:ATP binding"/>
    <property type="evidence" value="ECO:0007669"/>
    <property type="project" value="UniProtKB-KW"/>
</dbReference>
<evidence type="ECO:0000256" key="4">
    <source>
        <dbReference type="ARBA" id="ARBA00022597"/>
    </source>
</evidence>
<evidence type="ECO:0000256" key="2">
    <source>
        <dbReference type="ARBA" id="ARBA00022448"/>
    </source>
</evidence>
<evidence type="ECO:0000256" key="9">
    <source>
        <dbReference type="ARBA" id="ARBA00023136"/>
    </source>
</evidence>
<comment type="subcellular location">
    <subcellularLocation>
        <location evidence="1">Cell membrane</location>
        <topology evidence="1">Peripheral membrane protein</topology>
    </subcellularLocation>
</comment>
<gene>
    <name evidence="11" type="ORF">SAMN02745158_03721</name>
</gene>
<dbReference type="InterPro" id="IPR003439">
    <property type="entry name" value="ABC_transporter-like_ATP-bd"/>
</dbReference>
<dbReference type="Gene3D" id="3.40.50.300">
    <property type="entry name" value="P-loop containing nucleotide triphosphate hydrolases"/>
    <property type="match status" value="2"/>
</dbReference>
<evidence type="ECO:0000313" key="12">
    <source>
        <dbReference type="Proteomes" id="UP000184245"/>
    </source>
</evidence>
<dbReference type="Pfam" id="PF00005">
    <property type="entry name" value="ABC_tran"/>
    <property type="match status" value="2"/>
</dbReference>
<dbReference type="STRING" id="1122155.SAMN02745158_03721"/>
<reference evidence="11 12" key="1">
    <citation type="submission" date="2016-11" db="EMBL/GenBank/DDBJ databases">
        <authorList>
            <person name="Jaros S."/>
            <person name="Januszkiewicz K."/>
            <person name="Wedrychowicz H."/>
        </authorList>
    </citation>
    <scope>NUCLEOTIDE SEQUENCE [LARGE SCALE GENOMIC DNA]</scope>
    <source>
        <strain evidence="11 12">DSM 17459</strain>
    </source>
</reference>
<keyword evidence="2" id="KW-0813">Transport</keyword>
<feature type="domain" description="ABC transporter" evidence="10">
    <location>
        <begin position="256"/>
        <end position="499"/>
    </location>
</feature>
<dbReference type="PROSITE" id="PS00211">
    <property type="entry name" value="ABC_TRANSPORTER_1"/>
    <property type="match status" value="1"/>
</dbReference>
<dbReference type="GO" id="GO:0016887">
    <property type="term" value="F:ATP hydrolysis activity"/>
    <property type="evidence" value="ECO:0007669"/>
    <property type="project" value="InterPro"/>
</dbReference>
<sequence>MADYVLELEGIRKAFGGVPVLQDVDFRLERGSIHALVGGNGAGKSTLMKILTGVYVKDAGVCRVNGRETVIRNYNDAKKQGISLIFQELSLIPTLSVSENIFLNKEIKKGRFLDIKAMNEKARKLLLSLGIDIDVEEKIQNLSVGCCQLIEIAKALSSNTSVLVMDEPTASLSDKETEILFQIIDGLKKKGISIIYISHRMNEIFRIADCISVLCGGKMAASKPVSEYTLESLIECMLGGKKNEQAMVWKERETPVGEKVMLQVENLSVGKSVKEVSFQVKAGEVVGLAGLMGSGRTEVMECIFGIRKKTGGRIFLDGREVNFKNVRQAVNGRVALVPEDRRREGLVLMHSLRENMIVTDFNGVKSSGLIRTDKMNAVSEKAVQDLKIKADSVTTRLFHLSGGNQQKVVIAKWLNTRPKLLMLDEPTAGVDIHAKSEIIEIIRQFIREGNSVIFVSSELSEMMAVCDRVVVLHDGVKTGELTHREIDTEEVLQRAIQNN</sequence>
<dbReference type="InterPro" id="IPR017871">
    <property type="entry name" value="ABC_transporter-like_CS"/>
</dbReference>
<proteinExistence type="predicted"/>
<evidence type="ECO:0000313" key="11">
    <source>
        <dbReference type="EMBL" id="SHF43557.1"/>
    </source>
</evidence>
<dbReference type="EMBL" id="FQVI01000028">
    <property type="protein sequence ID" value="SHF43557.1"/>
    <property type="molecule type" value="Genomic_DNA"/>
</dbReference>
<evidence type="ECO:0000256" key="5">
    <source>
        <dbReference type="ARBA" id="ARBA00022737"/>
    </source>
</evidence>
<keyword evidence="6" id="KW-0547">Nucleotide-binding</keyword>
<dbReference type="InterPro" id="IPR003593">
    <property type="entry name" value="AAA+_ATPase"/>
</dbReference>
<feature type="domain" description="ABC transporter" evidence="10">
    <location>
        <begin position="6"/>
        <end position="241"/>
    </location>
</feature>
<keyword evidence="9" id="KW-0472">Membrane</keyword>
<keyword evidence="12" id="KW-1185">Reference proteome</keyword>
<protein>
    <submittedName>
        <fullName evidence="11">Monosaccharide ABC transporter ATP-binding protein, CUT2 family (TC 3.A.1.2.-)</fullName>
    </submittedName>
</protein>
<evidence type="ECO:0000256" key="8">
    <source>
        <dbReference type="ARBA" id="ARBA00022967"/>
    </source>
</evidence>
<dbReference type="OrthoDB" id="9771863at2"/>
<keyword evidence="5" id="KW-0677">Repeat</keyword>
<evidence type="ECO:0000256" key="7">
    <source>
        <dbReference type="ARBA" id="ARBA00022840"/>
    </source>
</evidence>
<keyword evidence="8" id="KW-1278">Translocase</keyword>
<dbReference type="CDD" id="cd03215">
    <property type="entry name" value="ABC_Carb_Monos_II"/>
    <property type="match status" value="1"/>
</dbReference>
<keyword evidence="3" id="KW-1003">Cell membrane</keyword>
<dbReference type="InterPro" id="IPR027417">
    <property type="entry name" value="P-loop_NTPase"/>
</dbReference>
<dbReference type="PROSITE" id="PS50893">
    <property type="entry name" value="ABC_TRANSPORTER_2"/>
    <property type="match status" value="2"/>
</dbReference>
<evidence type="ECO:0000259" key="10">
    <source>
        <dbReference type="PROSITE" id="PS50893"/>
    </source>
</evidence>
<organism evidence="11 12">
    <name type="scientific">Lactonifactor longoviformis DSM 17459</name>
    <dbReference type="NCBI Taxonomy" id="1122155"/>
    <lineage>
        <taxon>Bacteria</taxon>
        <taxon>Bacillati</taxon>
        <taxon>Bacillota</taxon>
        <taxon>Clostridia</taxon>
        <taxon>Eubacteriales</taxon>
        <taxon>Clostridiaceae</taxon>
        <taxon>Lactonifactor</taxon>
    </lineage>
</organism>
<dbReference type="InterPro" id="IPR050107">
    <property type="entry name" value="ABC_carbohydrate_import_ATPase"/>
</dbReference>
<keyword evidence="7 11" id="KW-0067">ATP-binding</keyword>
<dbReference type="RefSeq" id="WP_072854277.1">
    <property type="nucleotide sequence ID" value="NZ_FQVI01000028.1"/>
</dbReference>
<dbReference type="SUPFAM" id="SSF52540">
    <property type="entry name" value="P-loop containing nucleoside triphosphate hydrolases"/>
    <property type="match status" value="2"/>
</dbReference>
<dbReference type="PANTHER" id="PTHR43790:SF3">
    <property type="entry name" value="D-ALLOSE IMPORT ATP-BINDING PROTEIN ALSA-RELATED"/>
    <property type="match status" value="1"/>
</dbReference>
<accession>A0A1M5BMX5</accession>
<dbReference type="FunFam" id="3.40.50.300:FF:000127">
    <property type="entry name" value="Ribose import ATP-binding protein RbsA"/>
    <property type="match status" value="1"/>
</dbReference>
<dbReference type="SMART" id="SM00382">
    <property type="entry name" value="AAA"/>
    <property type="match status" value="2"/>
</dbReference>
<dbReference type="PANTHER" id="PTHR43790">
    <property type="entry name" value="CARBOHYDRATE TRANSPORT ATP-BINDING PROTEIN MG119-RELATED"/>
    <property type="match status" value="1"/>
</dbReference>
<name>A0A1M5BMX5_9CLOT</name>
<dbReference type="CDD" id="cd03216">
    <property type="entry name" value="ABC_Carb_Monos_I"/>
    <property type="match status" value="1"/>
</dbReference>
<evidence type="ECO:0000256" key="1">
    <source>
        <dbReference type="ARBA" id="ARBA00004202"/>
    </source>
</evidence>
<evidence type="ECO:0000256" key="3">
    <source>
        <dbReference type="ARBA" id="ARBA00022475"/>
    </source>
</evidence>